<keyword evidence="1" id="KW-0812">Transmembrane</keyword>
<dbReference type="Gene3D" id="2.70.70.10">
    <property type="entry name" value="Glucose Permease (Domain IIA)"/>
    <property type="match status" value="1"/>
</dbReference>
<dbReference type="PANTHER" id="PTHR21666:SF270">
    <property type="entry name" value="MUREIN HYDROLASE ACTIVATOR ENVC"/>
    <property type="match status" value="1"/>
</dbReference>
<comment type="caution">
    <text evidence="3">The sequence shown here is derived from an EMBL/GenBank/DDBJ whole genome shotgun (WGS) entry which is preliminary data.</text>
</comment>
<organism evidence="3 4">
    <name type="scientific">Paenibacillus glycanilyticus</name>
    <dbReference type="NCBI Taxonomy" id="126569"/>
    <lineage>
        <taxon>Bacteria</taxon>
        <taxon>Bacillati</taxon>
        <taxon>Bacillota</taxon>
        <taxon>Bacilli</taxon>
        <taxon>Bacillales</taxon>
        <taxon>Paenibacillaceae</taxon>
        <taxon>Paenibacillus</taxon>
    </lineage>
</organism>
<reference evidence="3 4" key="1">
    <citation type="submission" date="2023-05" db="EMBL/GenBank/DDBJ databases">
        <title>Draft genome of Paenibacillus sp. CCS26.</title>
        <authorList>
            <person name="Akita H."/>
            <person name="Shinto Y."/>
            <person name="Kimura Z."/>
        </authorList>
    </citation>
    <scope>NUCLEOTIDE SEQUENCE [LARGE SCALE GENOMIC DNA]</scope>
    <source>
        <strain evidence="3 4">CCS26</strain>
    </source>
</reference>
<dbReference type="InterPro" id="IPR050570">
    <property type="entry name" value="Cell_wall_metabolism_enzyme"/>
</dbReference>
<keyword evidence="1" id="KW-0472">Membrane</keyword>
<protein>
    <recommendedName>
        <fullName evidence="2">M23ase beta-sheet core domain-containing protein</fullName>
    </recommendedName>
</protein>
<proteinExistence type="predicted"/>
<gene>
    <name evidence="3" type="ORF">PghCCS26_46360</name>
</gene>
<evidence type="ECO:0000313" key="3">
    <source>
        <dbReference type="EMBL" id="GMK47506.1"/>
    </source>
</evidence>
<evidence type="ECO:0000313" key="4">
    <source>
        <dbReference type="Proteomes" id="UP001285921"/>
    </source>
</evidence>
<keyword evidence="4" id="KW-1185">Reference proteome</keyword>
<feature type="domain" description="M23ase beta-sheet core" evidence="2">
    <location>
        <begin position="110"/>
        <end position="211"/>
    </location>
</feature>
<accession>A0ABQ6NQZ7</accession>
<dbReference type="InterPro" id="IPR011055">
    <property type="entry name" value="Dup_hybrid_motif"/>
</dbReference>
<evidence type="ECO:0000256" key="1">
    <source>
        <dbReference type="SAM" id="Phobius"/>
    </source>
</evidence>
<dbReference type="Pfam" id="PF01551">
    <property type="entry name" value="Peptidase_M23"/>
    <property type="match status" value="1"/>
</dbReference>
<dbReference type="Proteomes" id="UP001285921">
    <property type="component" value="Unassembled WGS sequence"/>
</dbReference>
<dbReference type="EMBL" id="BTCL01000020">
    <property type="protein sequence ID" value="GMK47506.1"/>
    <property type="molecule type" value="Genomic_DNA"/>
</dbReference>
<dbReference type="PANTHER" id="PTHR21666">
    <property type="entry name" value="PEPTIDASE-RELATED"/>
    <property type="match status" value="1"/>
</dbReference>
<keyword evidence="1" id="KW-1133">Transmembrane helix</keyword>
<name>A0ABQ6NQZ7_9BACL</name>
<dbReference type="InterPro" id="IPR016047">
    <property type="entry name" value="M23ase_b-sheet_dom"/>
</dbReference>
<evidence type="ECO:0000259" key="2">
    <source>
        <dbReference type="Pfam" id="PF01551"/>
    </source>
</evidence>
<dbReference type="RefSeq" id="WP_317981457.1">
    <property type="nucleotide sequence ID" value="NZ_BTCL01000020.1"/>
</dbReference>
<feature type="transmembrane region" description="Helical" evidence="1">
    <location>
        <begin position="29"/>
        <end position="54"/>
    </location>
</feature>
<sequence length="370" mass="39494">MSAADTSIIGTVQKARKLAALAGLLASPYILAALVILVLLFFIVLLTLFPFLIFADKESLSADAAGSSSSWYTVPTQLDADGSFYFWPAPSIANISSTFGYRDIGDGLEGHEGIDIANGPAKTENQPVYAMAAGTVTVAGAVNGYGQAIYIDHGGGLLTKYGHLSTVMDVKPGDSVQKGQRIGFIGAGKVGRSTGPHLHFQVEVNGRAVNPMDYVVMPNAGIPLELAYRALDIPAVIDFLKDRKSALANTTTLRMIDQAGKSQNVDPHLLLAITGQEQGFVPVTNNHASEIIRNPWNVFGCWCSGKGATLTTEEAAVIAAKTIVKLSQNRPEGRDPIQWLVARDNPHGYYASDTGWWIGVSKFYKALLAV</sequence>
<dbReference type="CDD" id="cd12797">
    <property type="entry name" value="M23_peptidase"/>
    <property type="match status" value="1"/>
</dbReference>
<dbReference type="SUPFAM" id="SSF51261">
    <property type="entry name" value="Duplicated hybrid motif"/>
    <property type="match status" value="1"/>
</dbReference>